<organism evidence="2 3">
    <name type="scientific">Aspergillus clavatus (strain ATCC 1007 / CBS 513.65 / DSM 816 / NCTC 3887 / NRRL 1 / QM 1276 / 107)</name>
    <dbReference type="NCBI Taxonomy" id="344612"/>
    <lineage>
        <taxon>Eukaryota</taxon>
        <taxon>Fungi</taxon>
        <taxon>Dikarya</taxon>
        <taxon>Ascomycota</taxon>
        <taxon>Pezizomycotina</taxon>
        <taxon>Eurotiomycetes</taxon>
        <taxon>Eurotiomycetidae</taxon>
        <taxon>Eurotiales</taxon>
        <taxon>Aspergillaceae</taxon>
        <taxon>Aspergillus</taxon>
        <taxon>Aspergillus subgen. Fumigati</taxon>
    </lineage>
</organism>
<dbReference type="STRING" id="344612.A1C7J3"/>
<dbReference type="GeneID" id="4707916"/>
<accession>A1C7J3</accession>
<dbReference type="RefSeq" id="XP_001275790.1">
    <property type="nucleotide sequence ID" value="XM_001275789.1"/>
</dbReference>
<feature type="region of interest" description="Disordered" evidence="1">
    <location>
        <begin position="222"/>
        <end position="420"/>
    </location>
</feature>
<dbReference type="Proteomes" id="UP000006701">
    <property type="component" value="Unassembled WGS sequence"/>
</dbReference>
<dbReference type="OrthoDB" id="3595619at2759"/>
<feature type="region of interest" description="Disordered" evidence="1">
    <location>
        <begin position="152"/>
        <end position="208"/>
    </location>
</feature>
<feature type="compositionally biased region" description="Polar residues" evidence="1">
    <location>
        <begin position="232"/>
        <end position="253"/>
    </location>
</feature>
<feature type="compositionally biased region" description="Basic residues" evidence="1">
    <location>
        <begin position="352"/>
        <end position="366"/>
    </location>
</feature>
<sequence>MKLVIEQAGSLFTGWIASCLSCLRSEDNEQSLSRRQAMKSQGVEREMRVSHTQPHLITPMKLVVYDDLPSPGPPPRTSSLPSWIAEGRDIASRASNRASMSLKRQSTTPLRISAPTDFRRVDTSQSFASSPTEFQPLVLKIHTPGHRLSTLPTFDDFSPVGQQPLARPSRALFSPTDNPRLSRTRSHHPTSSVQLTRKPVGSGSRRSSLATLEQLLDKQSPSVASPLLPHFSTRSSTGTGINISVSVSDTFTPPQHKRHASIPSYSRPPPPPPVAEDERQQSVPKTPPKTPLQDRPLPSLPIPSSPSTDSSSSSSHQHSHSSPATTPETTPSRTGRVTQWLFQITPSSPPPKHPKRSDKTTFRTRTRARESSNTTRTSLSGSTAVSSPPTPFSFEKHPEHLPPSTARDAPSHPTIHENAPQFRFDELSYQHQHQHQHHRRSAIGVAF</sequence>
<feature type="compositionally biased region" description="Low complexity" evidence="1">
    <location>
        <begin position="305"/>
        <end position="334"/>
    </location>
</feature>
<feature type="compositionally biased region" description="Polar residues" evidence="1">
    <location>
        <begin position="371"/>
        <end position="387"/>
    </location>
</feature>
<feature type="region of interest" description="Disordered" evidence="1">
    <location>
        <begin position="428"/>
        <end position="447"/>
    </location>
</feature>
<reference evidence="2 3" key="1">
    <citation type="journal article" date="2008" name="PLoS Genet.">
        <title>Genomic islands in the pathogenic filamentous fungus Aspergillus fumigatus.</title>
        <authorList>
            <person name="Fedorova N.D."/>
            <person name="Khaldi N."/>
            <person name="Joardar V.S."/>
            <person name="Maiti R."/>
            <person name="Amedeo P."/>
            <person name="Anderson M.J."/>
            <person name="Crabtree J."/>
            <person name="Silva J.C."/>
            <person name="Badger J.H."/>
            <person name="Albarraq A."/>
            <person name="Angiuoli S."/>
            <person name="Bussey H."/>
            <person name="Bowyer P."/>
            <person name="Cotty P.J."/>
            <person name="Dyer P.S."/>
            <person name="Egan A."/>
            <person name="Galens K."/>
            <person name="Fraser-Liggett C.M."/>
            <person name="Haas B.J."/>
            <person name="Inman J.M."/>
            <person name="Kent R."/>
            <person name="Lemieux S."/>
            <person name="Malavazi I."/>
            <person name="Orvis J."/>
            <person name="Roemer T."/>
            <person name="Ronning C.M."/>
            <person name="Sundaram J.P."/>
            <person name="Sutton G."/>
            <person name="Turner G."/>
            <person name="Venter J.C."/>
            <person name="White O.R."/>
            <person name="Whitty B.R."/>
            <person name="Youngman P."/>
            <person name="Wolfe K.H."/>
            <person name="Goldman G.H."/>
            <person name="Wortman J.R."/>
            <person name="Jiang B."/>
            <person name="Denning D.W."/>
            <person name="Nierman W.C."/>
        </authorList>
    </citation>
    <scope>NUCLEOTIDE SEQUENCE [LARGE SCALE GENOMIC DNA]</scope>
    <source>
        <strain evidence="3">ATCC 1007 / CBS 513.65 / DSM 816 / NCTC 3887 / NRRL 1</strain>
    </source>
</reference>
<evidence type="ECO:0000313" key="3">
    <source>
        <dbReference type="Proteomes" id="UP000006701"/>
    </source>
</evidence>
<name>A1C7J3_ASPCL</name>
<feature type="compositionally biased region" description="Polar residues" evidence="1">
    <location>
        <begin position="335"/>
        <end position="345"/>
    </location>
</feature>
<evidence type="ECO:0000256" key="1">
    <source>
        <dbReference type="SAM" id="MobiDB-lite"/>
    </source>
</evidence>
<dbReference type="OMA" id="REMKICH"/>
<dbReference type="AlphaFoldDB" id="A1C7J3"/>
<dbReference type="PROSITE" id="PS51257">
    <property type="entry name" value="PROKAR_LIPOPROTEIN"/>
    <property type="match status" value="1"/>
</dbReference>
<dbReference type="KEGG" id="act:ACLA_074010"/>
<keyword evidence="3" id="KW-1185">Reference proteome</keyword>
<gene>
    <name evidence="2" type="ORF">ACLA_074010</name>
</gene>
<protein>
    <submittedName>
        <fullName evidence="2">Uncharacterized protein</fullName>
    </submittedName>
</protein>
<dbReference type="HOGENOM" id="CLU_034110_0_0_1"/>
<feature type="compositionally biased region" description="Basic residues" evidence="1">
    <location>
        <begin position="432"/>
        <end position="441"/>
    </location>
</feature>
<dbReference type="eggNOG" id="ENOG502T24R">
    <property type="taxonomic scope" value="Eukaryota"/>
</dbReference>
<proteinExistence type="predicted"/>
<dbReference type="EMBL" id="DS027045">
    <property type="protein sequence ID" value="EAW14364.1"/>
    <property type="molecule type" value="Genomic_DNA"/>
</dbReference>
<dbReference type="VEuPathDB" id="FungiDB:ACLA_074010"/>
<evidence type="ECO:0000313" key="2">
    <source>
        <dbReference type="EMBL" id="EAW14364.1"/>
    </source>
</evidence>